<sequence length="82" mass="8272">MIEFNIEDIEISEESAVAIGDVVGSLAGLIAAGTPIAPLAPFIGLAVAQGLKLTNAGYKVQGLSALQKKAKAIEGLPDLTAP</sequence>
<accession>A0A1X7C3H6</accession>
<protein>
    <submittedName>
        <fullName evidence="1">Uncharacterized protein</fullName>
    </submittedName>
</protein>
<dbReference type="RefSeq" id="WP_085097230.1">
    <property type="nucleotide sequence ID" value="NZ_FWZU01000001.1"/>
</dbReference>
<dbReference type="AlphaFoldDB" id="A0A1X7C3H6"/>
<dbReference type="Proteomes" id="UP000192906">
    <property type="component" value="Unassembled WGS sequence"/>
</dbReference>
<evidence type="ECO:0000313" key="1">
    <source>
        <dbReference type="EMBL" id="SME89357.1"/>
    </source>
</evidence>
<name>A0A1X7C3H6_9BACT</name>
<dbReference type="STRING" id="1519643.SAMN06295933_0282"/>
<reference evidence="2" key="1">
    <citation type="submission" date="2017-04" db="EMBL/GenBank/DDBJ databases">
        <authorList>
            <person name="Varghese N."/>
            <person name="Submissions S."/>
        </authorList>
    </citation>
    <scope>NUCLEOTIDE SEQUENCE [LARGE SCALE GENOMIC DNA]</scope>
    <source>
        <strain evidence="2">K3S</strain>
    </source>
</reference>
<evidence type="ECO:0000313" key="2">
    <source>
        <dbReference type="Proteomes" id="UP000192906"/>
    </source>
</evidence>
<proteinExistence type="predicted"/>
<keyword evidence="2" id="KW-1185">Reference proteome</keyword>
<dbReference type="OrthoDB" id="9938623at2"/>
<dbReference type="EMBL" id="FWZU01000001">
    <property type="protein sequence ID" value="SME89357.1"/>
    <property type="molecule type" value="Genomic_DNA"/>
</dbReference>
<organism evidence="1 2">
    <name type="scientific">Desulfovibrio gilichinskyi</name>
    <dbReference type="NCBI Taxonomy" id="1519643"/>
    <lineage>
        <taxon>Bacteria</taxon>
        <taxon>Pseudomonadati</taxon>
        <taxon>Thermodesulfobacteriota</taxon>
        <taxon>Desulfovibrionia</taxon>
        <taxon>Desulfovibrionales</taxon>
        <taxon>Desulfovibrionaceae</taxon>
        <taxon>Desulfovibrio</taxon>
    </lineage>
</organism>
<gene>
    <name evidence="1" type="ORF">SAMN06295933_0282</name>
</gene>